<sequence length="197" mass="21683">MILPTVLEYPFYMLYIASLLFVNLMRYEITYTYLTGDFAGYLCSRSIDVGQIILPVPMIATLPLLDYASCHNTSRQRNNSQRPTLLDTSDCTACAPIPKSAGSVSLPALHRPRIAHIGCISRFVGLYSAVQTYVCVIASSRDGSGPLNCSFAVHGAVDKDCLVFCLSYRLIATCRASCGLLAFGFQVLRDHRLGQLR</sequence>
<keyword evidence="3" id="KW-1185">Reference proteome</keyword>
<keyword evidence="1" id="KW-0812">Transmembrane</keyword>
<evidence type="ECO:0000313" key="3">
    <source>
        <dbReference type="Proteomes" id="UP001243989"/>
    </source>
</evidence>
<organism evidence="2 3">
    <name type="scientific">Colletotrichum phormii</name>
    <dbReference type="NCBI Taxonomy" id="359342"/>
    <lineage>
        <taxon>Eukaryota</taxon>
        <taxon>Fungi</taxon>
        <taxon>Dikarya</taxon>
        <taxon>Ascomycota</taxon>
        <taxon>Pezizomycotina</taxon>
        <taxon>Sordariomycetes</taxon>
        <taxon>Hypocreomycetidae</taxon>
        <taxon>Glomerellales</taxon>
        <taxon>Glomerellaceae</taxon>
        <taxon>Colletotrichum</taxon>
        <taxon>Colletotrichum acutatum species complex</taxon>
    </lineage>
</organism>
<comment type="caution">
    <text evidence="2">The sequence shown here is derived from an EMBL/GenBank/DDBJ whole genome shotgun (WGS) entry which is preliminary data.</text>
</comment>
<dbReference type="Proteomes" id="UP001243989">
    <property type="component" value="Unassembled WGS sequence"/>
</dbReference>
<evidence type="ECO:0000313" key="2">
    <source>
        <dbReference type="EMBL" id="KAK1624168.1"/>
    </source>
</evidence>
<keyword evidence="1" id="KW-1133">Transmembrane helix</keyword>
<name>A0AAJ0EBY1_9PEZI</name>
<keyword evidence="1" id="KW-0472">Membrane</keyword>
<protein>
    <submittedName>
        <fullName evidence="2">Uncharacterized protein</fullName>
    </submittedName>
</protein>
<accession>A0AAJ0EBY1</accession>
<evidence type="ECO:0000256" key="1">
    <source>
        <dbReference type="SAM" id="Phobius"/>
    </source>
</evidence>
<dbReference type="GeneID" id="85466354"/>
<dbReference type="RefSeq" id="XP_060440163.1">
    <property type="nucleotide sequence ID" value="XM_060581492.1"/>
</dbReference>
<gene>
    <name evidence="2" type="ORF">BDP81DRAFT_112045</name>
</gene>
<dbReference type="EMBL" id="JAHMHQ010000025">
    <property type="protein sequence ID" value="KAK1624168.1"/>
    <property type="molecule type" value="Genomic_DNA"/>
</dbReference>
<dbReference type="AlphaFoldDB" id="A0AAJ0EBY1"/>
<proteinExistence type="predicted"/>
<reference evidence="2" key="1">
    <citation type="submission" date="2021-06" db="EMBL/GenBank/DDBJ databases">
        <title>Comparative genomics, transcriptomics and evolutionary studies reveal genomic signatures of adaptation to plant cell wall in hemibiotrophic fungi.</title>
        <authorList>
            <consortium name="DOE Joint Genome Institute"/>
            <person name="Baroncelli R."/>
            <person name="Diaz J.F."/>
            <person name="Benocci T."/>
            <person name="Peng M."/>
            <person name="Battaglia E."/>
            <person name="Haridas S."/>
            <person name="Andreopoulos W."/>
            <person name="Labutti K."/>
            <person name="Pangilinan J."/>
            <person name="Floch G.L."/>
            <person name="Makela M.R."/>
            <person name="Henrissat B."/>
            <person name="Grigoriev I.V."/>
            <person name="Crouch J.A."/>
            <person name="De Vries R.P."/>
            <person name="Sukno S.A."/>
            <person name="Thon M.R."/>
        </authorList>
    </citation>
    <scope>NUCLEOTIDE SEQUENCE</scope>
    <source>
        <strain evidence="2">CBS 102054</strain>
    </source>
</reference>
<feature type="transmembrane region" description="Helical" evidence="1">
    <location>
        <begin position="6"/>
        <end position="25"/>
    </location>
</feature>